<keyword evidence="1" id="KW-0732">Signal</keyword>
<dbReference type="GO" id="GO:0006974">
    <property type="term" value="P:DNA damage response"/>
    <property type="evidence" value="ECO:0007669"/>
    <property type="project" value="TreeGrafter"/>
</dbReference>
<reference evidence="2 3" key="2">
    <citation type="submission" date="2017-12" db="EMBL/GenBank/DDBJ databases">
        <title>Revising the taxonomy of the Acinetobacter lwoffii group: the description of Acinetobacter pseudolwoffii sp. nov. and emended description of Acinetobacter lwoffii.</title>
        <authorList>
            <person name="Nemec A."/>
        </authorList>
    </citation>
    <scope>NUCLEOTIDE SEQUENCE [LARGE SCALE GENOMIC DNA]</scope>
    <source>
        <strain evidence="2 3">ANC 5347</strain>
    </source>
</reference>
<dbReference type="InterPro" id="IPR052022">
    <property type="entry name" value="26kDa_periplasmic_antigen"/>
</dbReference>
<dbReference type="PANTHER" id="PTHR34387:SF1">
    <property type="entry name" value="PERIPLASMIC IMMUNOGENIC PROTEIN"/>
    <property type="match status" value="1"/>
</dbReference>
<proteinExistence type="predicted"/>
<dbReference type="RefSeq" id="WP_005096452.1">
    <property type="nucleotide sequence ID" value="NZ_CP083759.1"/>
</dbReference>
<dbReference type="Proteomes" id="UP000242351">
    <property type="component" value="Unassembled WGS sequence"/>
</dbReference>
<protein>
    <submittedName>
        <fullName evidence="2">DUF541 domain-containing protein</fullName>
    </submittedName>
</protein>
<dbReference type="PANTHER" id="PTHR34387">
    <property type="entry name" value="SLR1258 PROTEIN"/>
    <property type="match status" value="1"/>
</dbReference>
<reference evidence="2 3" key="1">
    <citation type="submission" date="2017-11" db="EMBL/GenBank/DDBJ databases">
        <authorList>
            <person name="Han C.G."/>
        </authorList>
    </citation>
    <scope>NUCLEOTIDE SEQUENCE [LARGE SCALE GENOMIC DNA]</scope>
    <source>
        <strain evidence="2 3">ANC 5347</strain>
    </source>
</reference>
<gene>
    <name evidence="2" type="ORF">CU320_02945</name>
</gene>
<accession>A0A2H9UP12</accession>
<feature type="chain" id="PRO_5014191655" evidence="1">
    <location>
        <begin position="22"/>
        <end position="234"/>
    </location>
</feature>
<dbReference type="Gene3D" id="3.30.110.170">
    <property type="entry name" value="Protein of unknown function (DUF541), domain 1"/>
    <property type="match status" value="1"/>
</dbReference>
<comment type="caution">
    <text evidence="2">The sequence shown here is derived from an EMBL/GenBank/DDBJ whole genome shotgun (WGS) entry which is preliminary data.</text>
</comment>
<dbReference type="AlphaFoldDB" id="A0A2H9UP12"/>
<name>A0A2H9UP12_9GAMM</name>
<sequence length="234" mass="26161">MRLLALTSFILASTLATGAFAAPAESLNYNVVNLSAEASREISNDEMHAVLYIEKSNKQPAELATQINQLMNQAITTARKYPTVKIETGAQSTYPIYDNDNRKLKEWRGRAQIRLESKDFKAASQLIAELQQHFQTQSINFKVSDEKRKKVENELMIEASKNFQQRAQALTQAWNKPSYQLVNLNLNTNNYSPQPVPRMAMMKAASADMAVPEQEVAAGESQMTVSANGAIQFK</sequence>
<dbReference type="Pfam" id="PF04402">
    <property type="entry name" value="SIMPL"/>
    <property type="match status" value="1"/>
</dbReference>
<evidence type="ECO:0000313" key="3">
    <source>
        <dbReference type="Proteomes" id="UP000242351"/>
    </source>
</evidence>
<evidence type="ECO:0000256" key="1">
    <source>
        <dbReference type="SAM" id="SignalP"/>
    </source>
</evidence>
<feature type="signal peptide" evidence="1">
    <location>
        <begin position="1"/>
        <end position="21"/>
    </location>
</feature>
<dbReference type="InterPro" id="IPR007497">
    <property type="entry name" value="SIMPL/DUF541"/>
</dbReference>
<evidence type="ECO:0000313" key="2">
    <source>
        <dbReference type="EMBL" id="PJI33383.1"/>
    </source>
</evidence>
<dbReference type="Gene3D" id="3.30.70.2970">
    <property type="entry name" value="Protein of unknown function (DUF541), domain 2"/>
    <property type="match status" value="1"/>
</dbReference>
<dbReference type="EMBL" id="PGOZ01000002">
    <property type="protein sequence ID" value="PJI33383.1"/>
    <property type="molecule type" value="Genomic_DNA"/>
</dbReference>
<organism evidence="2 3">
    <name type="scientific">Acinetobacter pseudolwoffii</name>
    <dbReference type="NCBI Taxonomy" id="2053287"/>
    <lineage>
        <taxon>Bacteria</taxon>
        <taxon>Pseudomonadati</taxon>
        <taxon>Pseudomonadota</taxon>
        <taxon>Gammaproteobacteria</taxon>
        <taxon>Moraxellales</taxon>
        <taxon>Moraxellaceae</taxon>
        <taxon>Acinetobacter</taxon>
    </lineage>
</organism>